<keyword evidence="3" id="KW-1185">Reference proteome</keyword>
<gene>
    <name evidence="2" type="ORF">C8046_11530</name>
</gene>
<evidence type="ECO:0008006" key="4">
    <source>
        <dbReference type="Google" id="ProtNLM"/>
    </source>
</evidence>
<name>A0A2U1ZW20_9MICO</name>
<comment type="caution">
    <text evidence="2">The sequence shown here is derived from an EMBL/GenBank/DDBJ whole genome shotgun (WGS) entry which is preliminary data.</text>
</comment>
<dbReference type="AlphaFoldDB" id="A0A2U1ZW20"/>
<dbReference type="EMBL" id="PYHR01000002">
    <property type="protein sequence ID" value="PWD51186.1"/>
    <property type="molecule type" value="Genomic_DNA"/>
</dbReference>
<reference evidence="2 3" key="1">
    <citation type="submission" date="2018-03" db="EMBL/GenBank/DDBJ databases">
        <title>Genome assembly of novel Miniimonas species PCH200.</title>
        <authorList>
            <person name="Thakur V."/>
            <person name="Kumar V."/>
            <person name="Singh D."/>
        </authorList>
    </citation>
    <scope>NUCLEOTIDE SEQUENCE [LARGE SCALE GENOMIC DNA]</scope>
    <source>
        <strain evidence="2 3">PCH200</strain>
    </source>
</reference>
<accession>A0A2U1ZW20</accession>
<feature type="compositionally biased region" description="Basic and acidic residues" evidence="1">
    <location>
        <begin position="79"/>
        <end position="96"/>
    </location>
</feature>
<proteinExistence type="predicted"/>
<dbReference type="Proteomes" id="UP000245166">
    <property type="component" value="Unassembled WGS sequence"/>
</dbReference>
<sequence>MSQLPSLSATASDADRTLADLRASAALLSATGIDETRNVEVRMVEGRLTEAVVHDVWRSALEPRELGDAVLEAARDAGARAHRRLAEHAERAEHAGTHAPPSPSTPPLEHPTAVALPAVSPHAPATASLHAFADVLDELRDGMDVMIRAMESQVTGQSDDQPTPAPSQRRTEHVTLTFAGQALDGVRIDPQWAELADAGALSREITAALRRPAPASGFPGVDDADLAPLRALTALAADPTQLAARLRLTE</sequence>
<feature type="compositionally biased region" description="Pro residues" evidence="1">
    <location>
        <begin position="100"/>
        <end position="109"/>
    </location>
</feature>
<protein>
    <recommendedName>
        <fullName evidence="4">YbaB/EbfC DNA-binding family protein</fullName>
    </recommendedName>
</protein>
<organism evidence="2 3">
    <name type="scientific">Serinibacter arcticus</name>
    <dbReference type="NCBI Taxonomy" id="1655435"/>
    <lineage>
        <taxon>Bacteria</taxon>
        <taxon>Bacillati</taxon>
        <taxon>Actinomycetota</taxon>
        <taxon>Actinomycetes</taxon>
        <taxon>Micrococcales</taxon>
        <taxon>Beutenbergiaceae</taxon>
        <taxon>Serinibacter</taxon>
    </lineage>
</organism>
<dbReference type="RefSeq" id="WP_109229567.1">
    <property type="nucleotide sequence ID" value="NZ_PYHR01000002.1"/>
</dbReference>
<evidence type="ECO:0000313" key="3">
    <source>
        <dbReference type="Proteomes" id="UP000245166"/>
    </source>
</evidence>
<evidence type="ECO:0000313" key="2">
    <source>
        <dbReference type="EMBL" id="PWD51186.1"/>
    </source>
</evidence>
<evidence type="ECO:0000256" key="1">
    <source>
        <dbReference type="SAM" id="MobiDB-lite"/>
    </source>
</evidence>
<feature type="region of interest" description="Disordered" evidence="1">
    <location>
        <begin position="79"/>
        <end position="112"/>
    </location>
</feature>